<accession>A0A3M0ACN2</accession>
<dbReference type="Pfam" id="PF12710">
    <property type="entry name" value="HAD"/>
    <property type="match status" value="1"/>
</dbReference>
<comment type="caution">
    <text evidence="4">The sequence shown here is derived from an EMBL/GenBank/DDBJ whole genome shotgun (WGS) entry which is preliminary data.</text>
</comment>
<dbReference type="OrthoDB" id="9784466at2"/>
<dbReference type="RefSeq" id="WP_121876892.1">
    <property type="nucleotide sequence ID" value="NZ_REFJ01000003.1"/>
</dbReference>
<dbReference type="PANTHER" id="PTHR43344">
    <property type="entry name" value="PHOSPHOSERINE PHOSPHATASE"/>
    <property type="match status" value="1"/>
</dbReference>
<proteinExistence type="predicted"/>
<dbReference type="SUPFAM" id="SSF56784">
    <property type="entry name" value="HAD-like"/>
    <property type="match status" value="1"/>
</dbReference>
<dbReference type="InterPro" id="IPR050582">
    <property type="entry name" value="HAD-like_SerB"/>
</dbReference>
<keyword evidence="3" id="KW-0460">Magnesium</keyword>
<gene>
    <name evidence="4" type="ORF">DFR27_1578</name>
</gene>
<dbReference type="GO" id="GO:0046872">
    <property type="term" value="F:metal ion binding"/>
    <property type="evidence" value="ECO:0007669"/>
    <property type="project" value="UniProtKB-KW"/>
</dbReference>
<keyword evidence="1" id="KW-0479">Metal-binding</keyword>
<dbReference type="Gene3D" id="1.20.1440.100">
    <property type="entry name" value="SG protein - dephosphorylation function"/>
    <property type="match status" value="1"/>
</dbReference>
<keyword evidence="5" id="KW-1185">Reference proteome</keyword>
<evidence type="ECO:0000256" key="2">
    <source>
        <dbReference type="ARBA" id="ARBA00022801"/>
    </source>
</evidence>
<evidence type="ECO:0000313" key="4">
    <source>
        <dbReference type="EMBL" id="RMA80215.1"/>
    </source>
</evidence>
<dbReference type="InterPro" id="IPR023214">
    <property type="entry name" value="HAD_sf"/>
</dbReference>
<sequence>MALALFDLDNTLIVGDSDHYWGEFLIAKGLVSESEHREKNDQYYRDYLDSTLDINDYLHFAMGHFHGKSLTSVQPLLNEYVANVTPTIAPHSRELIEAHDSAGDTLVIVTATNQILAQGVASALGVNHLIATDVRVEDGVIIGGLDGEANFRDGKITKMKQWISQHGGSLSDAYFYSDSHNDIPLLEAVKWPIAVDPDEKLTNWALLNDHPIISLRD</sequence>
<name>A0A3M0ACN2_9GAMM</name>
<dbReference type="AlphaFoldDB" id="A0A3M0ACN2"/>
<dbReference type="NCBIfam" id="TIGR01488">
    <property type="entry name" value="HAD-SF-IB"/>
    <property type="match status" value="1"/>
</dbReference>
<dbReference type="Gene3D" id="3.40.50.1000">
    <property type="entry name" value="HAD superfamily/HAD-like"/>
    <property type="match status" value="1"/>
</dbReference>
<dbReference type="PANTHER" id="PTHR43344:SF13">
    <property type="entry name" value="PHOSPHATASE RV3661-RELATED"/>
    <property type="match status" value="1"/>
</dbReference>
<evidence type="ECO:0000256" key="3">
    <source>
        <dbReference type="ARBA" id="ARBA00022842"/>
    </source>
</evidence>
<organism evidence="4 5">
    <name type="scientific">Umboniibacter marinipuniceus</name>
    <dbReference type="NCBI Taxonomy" id="569599"/>
    <lineage>
        <taxon>Bacteria</taxon>
        <taxon>Pseudomonadati</taxon>
        <taxon>Pseudomonadota</taxon>
        <taxon>Gammaproteobacteria</taxon>
        <taxon>Cellvibrionales</taxon>
        <taxon>Cellvibrionaceae</taxon>
        <taxon>Umboniibacter</taxon>
    </lineage>
</organism>
<evidence type="ECO:0000256" key="1">
    <source>
        <dbReference type="ARBA" id="ARBA00022723"/>
    </source>
</evidence>
<dbReference type="InterPro" id="IPR006385">
    <property type="entry name" value="HAD_hydro_SerB1"/>
</dbReference>
<reference evidence="4 5" key="1">
    <citation type="submission" date="2018-10" db="EMBL/GenBank/DDBJ databases">
        <title>Genomic Encyclopedia of Type Strains, Phase IV (KMG-IV): sequencing the most valuable type-strain genomes for metagenomic binning, comparative biology and taxonomic classification.</title>
        <authorList>
            <person name="Goeker M."/>
        </authorList>
    </citation>
    <scope>NUCLEOTIDE SEQUENCE [LARGE SCALE GENOMIC DNA]</scope>
    <source>
        <strain evidence="4 5">DSM 25080</strain>
    </source>
</reference>
<keyword evidence="2 4" id="KW-0378">Hydrolase</keyword>
<dbReference type="InterPro" id="IPR036412">
    <property type="entry name" value="HAD-like_sf"/>
</dbReference>
<dbReference type="Proteomes" id="UP000267187">
    <property type="component" value="Unassembled WGS sequence"/>
</dbReference>
<dbReference type="CDD" id="cd02612">
    <property type="entry name" value="HAD_PGPPase"/>
    <property type="match status" value="1"/>
</dbReference>
<evidence type="ECO:0000313" key="5">
    <source>
        <dbReference type="Proteomes" id="UP000267187"/>
    </source>
</evidence>
<dbReference type="NCBIfam" id="TIGR01490">
    <property type="entry name" value="HAD-SF-IB-hyp1"/>
    <property type="match status" value="1"/>
</dbReference>
<dbReference type="GO" id="GO:0016787">
    <property type="term" value="F:hydrolase activity"/>
    <property type="evidence" value="ECO:0007669"/>
    <property type="project" value="UniProtKB-KW"/>
</dbReference>
<protein>
    <submittedName>
        <fullName evidence="4">HAD superfamily hydrolase (TIGR01490 family)</fullName>
    </submittedName>
</protein>
<dbReference type="EMBL" id="REFJ01000003">
    <property type="protein sequence ID" value="RMA80215.1"/>
    <property type="molecule type" value="Genomic_DNA"/>
</dbReference>